<gene>
    <name evidence="3" type="ORF">A2924_02285</name>
</gene>
<feature type="domain" description="Glycosyl transferase family 1" evidence="1">
    <location>
        <begin position="198"/>
        <end position="353"/>
    </location>
</feature>
<dbReference type="CDD" id="cd03801">
    <property type="entry name" value="GT4_PimA-like"/>
    <property type="match status" value="1"/>
</dbReference>
<dbReference type="Gene3D" id="3.40.50.2000">
    <property type="entry name" value="Glycogen Phosphorylase B"/>
    <property type="match status" value="2"/>
</dbReference>
<dbReference type="InterPro" id="IPR028098">
    <property type="entry name" value="Glyco_trans_4-like_N"/>
</dbReference>
<evidence type="ECO:0008006" key="5">
    <source>
        <dbReference type="Google" id="ProtNLM"/>
    </source>
</evidence>
<evidence type="ECO:0000259" key="2">
    <source>
        <dbReference type="Pfam" id="PF13439"/>
    </source>
</evidence>
<dbReference type="AlphaFoldDB" id="A0A1F5X5X4"/>
<dbReference type="Pfam" id="PF00534">
    <property type="entry name" value="Glycos_transf_1"/>
    <property type="match status" value="1"/>
</dbReference>
<dbReference type="Pfam" id="PF13439">
    <property type="entry name" value="Glyco_transf_4"/>
    <property type="match status" value="1"/>
</dbReference>
<name>A0A1F5X5X4_9BACT</name>
<evidence type="ECO:0000259" key="1">
    <source>
        <dbReference type="Pfam" id="PF00534"/>
    </source>
</evidence>
<dbReference type="EMBL" id="MFIA01000003">
    <property type="protein sequence ID" value="OGF83269.1"/>
    <property type="molecule type" value="Genomic_DNA"/>
</dbReference>
<comment type="caution">
    <text evidence="3">The sequence shown here is derived from an EMBL/GenBank/DDBJ whole genome shotgun (WGS) entry which is preliminary data.</text>
</comment>
<dbReference type="GO" id="GO:0016757">
    <property type="term" value="F:glycosyltransferase activity"/>
    <property type="evidence" value="ECO:0007669"/>
    <property type="project" value="InterPro"/>
</dbReference>
<dbReference type="PANTHER" id="PTHR12526:SF630">
    <property type="entry name" value="GLYCOSYLTRANSFERASE"/>
    <property type="match status" value="1"/>
</dbReference>
<sequence>MEEKPLIFVFTSFYKPWMGGAELAASEIMKRLSDDFEFHIITHRLNFALPILEKDGGVFIHRAGFGTMLDRTTIFPFLAAMKVFTLLKNYPGRKKIFWGMMISYASIGAYFLKFIKKDIPFLLTIQEGDNEWKKHYFTWRIVLKKADRVIAISSFLAGVVDKAGYRGLVDIIPNGVDERLLEIKHAEMPRLVGGQAVEKIIFSASRLVEKNGLDILFRAATKIGDEKKIRVIIAGEGKDRKKLEKLRDDLGLQKKVEFLGNVPFENLLKLYAASDIFVRPSRSEGLGSAFLEAMAAGLITIGTPVGGITDFLFEGKTGFLAKPNDEESLAKALTAVLTLAPEKKVRMVSNARNLVREKFLWKDVALKMKSVFQELL</sequence>
<proteinExistence type="predicted"/>
<organism evidence="3 4">
    <name type="scientific">Candidatus Giovannonibacteria bacterium RIFCSPLOWO2_01_FULL_44_16</name>
    <dbReference type="NCBI Taxonomy" id="1798348"/>
    <lineage>
        <taxon>Bacteria</taxon>
        <taxon>Candidatus Giovannoniibacteriota</taxon>
    </lineage>
</organism>
<accession>A0A1F5X5X4</accession>
<protein>
    <recommendedName>
        <fullName evidence="5">Glycosyl transferase family 1 domain-containing protein</fullName>
    </recommendedName>
</protein>
<dbReference type="InterPro" id="IPR001296">
    <property type="entry name" value="Glyco_trans_1"/>
</dbReference>
<evidence type="ECO:0000313" key="4">
    <source>
        <dbReference type="Proteomes" id="UP000178046"/>
    </source>
</evidence>
<reference evidence="3 4" key="1">
    <citation type="journal article" date="2016" name="Nat. Commun.">
        <title>Thousands of microbial genomes shed light on interconnected biogeochemical processes in an aquifer system.</title>
        <authorList>
            <person name="Anantharaman K."/>
            <person name="Brown C.T."/>
            <person name="Hug L.A."/>
            <person name="Sharon I."/>
            <person name="Castelle C.J."/>
            <person name="Probst A.J."/>
            <person name="Thomas B.C."/>
            <person name="Singh A."/>
            <person name="Wilkins M.J."/>
            <person name="Karaoz U."/>
            <person name="Brodie E.L."/>
            <person name="Williams K.H."/>
            <person name="Hubbard S.S."/>
            <person name="Banfield J.F."/>
        </authorList>
    </citation>
    <scope>NUCLEOTIDE SEQUENCE [LARGE SCALE GENOMIC DNA]</scope>
</reference>
<evidence type="ECO:0000313" key="3">
    <source>
        <dbReference type="EMBL" id="OGF83269.1"/>
    </source>
</evidence>
<feature type="domain" description="Glycosyltransferase subfamily 4-like N-terminal" evidence="2">
    <location>
        <begin position="18"/>
        <end position="178"/>
    </location>
</feature>
<dbReference type="Proteomes" id="UP000178046">
    <property type="component" value="Unassembled WGS sequence"/>
</dbReference>
<dbReference type="SUPFAM" id="SSF53756">
    <property type="entry name" value="UDP-Glycosyltransferase/glycogen phosphorylase"/>
    <property type="match status" value="1"/>
</dbReference>
<dbReference type="PANTHER" id="PTHR12526">
    <property type="entry name" value="GLYCOSYLTRANSFERASE"/>
    <property type="match status" value="1"/>
</dbReference>